<accession>A0ABU9TM13</accession>
<dbReference type="Pfam" id="PF01076">
    <property type="entry name" value="Mob_Pre"/>
    <property type="match status" value="1"/>
</dbReference>
<dbReference type="EMBL" id="JBBMQX010000033">
    <property type="protein sequence ID" value="MEM5534757.1"/>
    <property type="molecule type" value="Genomic_DNA"/>
</dbReference>
<keyword evidence="2" id="KW-1185">Reference proteome</keyword>
<organism evidence="1 2">
    <name type="scientific">Pseudoalteromonas arctica</name>
    <dbReference type="NCBI Taxonomy" id="394751"/>
    <lineage>
        <taxon>Bacteria</taxon>
        <taxon>Pseudomonadati</taxon>
        <taxon>Pseudomonadota</taxon>
        <taxon>Gammaproteobacteria</taxon>
        <taxon>Alteromonadales</taxon>
        <taxon>Pseudoalteromonadaceae</taxon>
        <taxon>Pseudoalteromonas</taxon>
    </lineage>
</organism>
<reference evidence="1 2" key="1">
    <citation type="submission" date="2024-03" db="EMBL/GenBank/DDBJ databases">
        <title>Community enrichment and isolation of bacterial strains for fucoidan degradation.</title>
        <authorList>
            <person name="Sichert A."/>
        </authorList>
    </citation>
    <scope>NUCLEOTIDE SEQUENCE [LARGE SCALE GENOMIC DNA]</scope>
    <source>
        <strain evidence="1 2">AS26</strain>
    </source>
</reference>
<name>A0ABU9TM13_9GAMM</name>
<gene>
    <name evidence="1" type="ORF">WNY57_20260</name>
</gene>
<dbReference type="RefSeq" id="WP_342880390.1">
    <property type="nucleotide sequence ID" value="NZ_JBBMQX010000033.1"/>
</dbReference>
<sequence>MYSIIRTKYHKKQKLTSVDNHNRRITPQKNVREGGEFYRAFGDPKRSLLDLINERIKHFGIEVPTGKMAVRTNFAMEFVLTASPEFFDNCSDEELEQWKKDQIIFAKEKFKGRLVAIDYHNDELSPHFHVTTIPAVKVKKKNRQGKKQKARGEKPTYTTVKKLSQSTLYTPATLEKLCTEYAEHNAKYGLKRGEFRRQNREHVDHTSLKNHRNLVSKDLPVQRKKLEDLISEHIKLESKNRHLEIANKEVSELLFMNNSDAIKKIADYAEPVLKMMKKFTDDAMSNAETLNFDEVESAYSKSPKIAQNVLEESYSDVVKLNNRLRR</sequence>
<comment type="caution">
    <text evidence="1">The sequence shown here is derived from an EMBL/GenBank/DDBJ whole genome shotgun (WGS) entry which is preliminary data.</text>
</comment>
<dbReference type="Proteomes" id="UP001457661">
    <property type="component" value="Unassembled WGS sequence"/>
</dbReference>
<protein>
    <submittedName>
        <fullName evidence="1">Plasmid recombination protein</fullName>
    </submittedName>
</protein>
<dbReference type="Gene3D" id="3.30.930.30">
    <property type="match status" value="1"/>
</dbReference>
<evidence type="ECO:0000313" key="2">
    <source>
        <dbReference type="Proteomes" id="UP001457661"/>
    </source>
</evidence>
<dbReference type="InterPro" id="IPR001668">
    <property type="entry name" value="Mob_Pre"/>
</dbReference>
<proteinExistence type="predicted"/>
<dbReference type="CDD" id="cd17242">
    <property type="entry name" value="MobM_relaxase"/>
    <property type="match status" value="1"/>
</dbReference>
<evidence type="ECO:0000313" key="1">
    <source>
        <dbReference type="EMBL" id="MEM5534757.1"/>
    </source>
</evidence>